<dbReference type="InterPro" id="IPR005225">
    <property type="entry name" value="Small_GTP-bd"/>
</dbReference>
<dbReference type="Proteomes" id="UP000515159">
    <property type="component" value="Chromosome 6"/>
</dbReference>
<feature type="binding site" evidence="8">
    <location>
        <position position="106"/>
    </location>
    <ligand>
        <name>Mg(2+)</name>
        <dbReference type="ChEBI" id="CHEBI:18420"/>
    </ligand>
</feature>
<dbReference type="InParanoid" id="A0A6P8RJT5"/>
<evidence type="ECO:0000256" key="8">
    <source>
        <dbReference type="PIRSR" id="PIRSR606689-2"/>
    </source>
</evidence>
<keyword evidence="3 7" id="KW-0342">GTP-binding</keyword>
<evidence type="ECO:0000256" key="3">
    <source>
        <dbReference type="ARBA" id="ARBA00023134"/>
    </source>
</evidence>
<evidence type="ECO:0000256" key="6">
    <source>
        <dbReference type="ARBA" id="ARBA00072409"/>
    </source>
</evidence>
<feature type="region of interest" description="Disordered" evidence="10">
    <location>
        <begin position="27"/>
        <end position="69"/>
    </location>
</feature>
<proteinExistence type="inferred from homology"/>
<comment type="similarity">
    <text evidence="9">Belongs to the small GTPase superfamily. Arf family.</text>
</comment>
<keyword evidence="8" id="KW-0460">Magnesium</keyword>
<dbReference type="GeneID" id="117362204"/>
<keyword evidence="4" id="KW-0449">Lipoprotein</keyword>
<reference evidence="12" key="1">
    <citation type="submission" date="2025-08" db="UniProtKB">
        <authorList>
            <consortium name="RefSeq"/>
        </authorList>
    </citation>
    <scope>IDENTIFICATION</scope>
</reference>
<dbReference type="PRINTS" id="PR00328">
    <property type="entry name" value="SAR1GTPBP"/>
</dbReference>
<dbReference type="AlphaFoldDB" id="A0A6P8RJT5"/>
<dbReference type="InterPro" id="IPR027417">
    <property type="entry name" value="P-loop_NTPase"/>
</dbReference>
<evidence type="ECO:0000313" key="12">
    <source>
        <dbReference type="RefSeq" id="XP_033804096.1"/>
    </source>
</evidence>
<feature type="binding site" evidence="7">
    <location>
        <position position="146"/>
    </location>
    <ligand>
        <name>GTP</name>
        <dbReference type="ChEBI" id="CHEBI:37565"/>
    </ligand>
</feature>
<dbReference type="InterPro" id="IPR024156">
    <property type="entry name" value="Small_GTPase_ARF"/>
</dbReference>
<comment type="function">
    <text evidence="5">May play a role in apoptosis. May act as a tumor suppressor.</text>
</comment>
<dbReference type="KEGG" id="gsh:117362204"/>
<dbReference type="CDD" id="cd00878">
    <property type="entry name" value="Arf_Arl"/>
    <property type="match status" value="1"/>
</dbReference>
<protein>
    <recommendedName>
        <fullName evidence="6">ADP-ribosylation factor-like protein 11</fullName>
    </recommendedName>
</protein>
<feature type="compositionally biased region" description="Low complexity" evidence="10">
    <location>
        <begin position="1"/>
        <end position="14"/>
    </location>
</feature>
<name>A0A6P8RJT5_GEOSA</name>
<evidence type="ECO:0000256" key="2">
    <source>
        <dbReference type="ARBA" id="ARBA00022741"/>
    </source>
</evidence>
<dbReference type="CTD" id="115761"/>
<dbReference type="GO" id="GO:0046872">
    <property type="term" value="F:metal ion binding"/>
    <property type="evidence" value="ECO:0007669"/>
    <property type="project" value="UniProtKB-KW"/>
</dbReference>
<feature type="compositionally biased region" description="Basic and acidic residues" evidence="10">
    <location>
        <begin position="39"/>
        <end position="51"/>
    </location>
</feature>
<dbReference type="Pfam" id="PF00025">
    <property type="entry name" value="Arf"/>
    <property type="match status" value="1"/>
</dbReference>
<keyword evidence="2 7" id="KW-0547">Nucleotide-binding</keyword>
<keyword evidence="1" id="KW-0519">Myristate</keyword>
<dbReference type="SMART" id="SM00178">
    <property type="entry name" value="SAR"/>
    <property type="match status" value="1"/>
</dbReference>
<dbReference type="GO" id="GO:0005525">
    <property type="term" value="F:GTP binding"/>
    <property type="evidence" value="ECO:0007669"/>
    <property type="project" value="UniProtKB-KW"/>
</dbReference>
<dbReference type="GO" id="GO:0003924">
    <property type="term" value="F:GTPase activity"/>
    <property type="evidence" value="ECO:0007669"/>
    <property type="project" value="InterPro"/>
</dbReference>
<feature type="binding site" evidence="8">
    <location>
        <position position="123"/>
    </location>
    <ligand>
        <name>Mg(2+)</name>
        <dbReference type="ChEBI" id="CHEBI:18420"/>
    </ligand>
</feature>
<evidence type="ECO:0000256" key="5">
    <source>
        <dbReference type="ARBA" id="ARBA00054648"/>
    </source>
</evidence>
<dbReference type="SMART" id="SM00177">
    <property type="entry name" value="ARF"/>
    <property type="match status" value="1"/>
</dbReference>
<dbReference type="FunCoup" id="A0A6P8RJT5">
    <property type="interactions" value="347"/>
</dbReference>
<dbReference type="OrthoDB" id="8484332at2759"/>
<feature type="binding site" evidence="7">
    <location>
        <begin position="202"/>
        <end position="205"/>
    </location>
    <ligand>
        <name>GTP</name>
        <dbReference type="ChEBI" id="CHEBI:37565"/>
    </ligand>
</feature>
<organism evidence="11 12">
    <name type="scientific">Geotrypetes seraphini</name>
    <name type="common">Gaboon caecilian</name>
    <name type="synonym">Caecilia seraphini</name>
    <dbReference type="NCBI Taxonomy" id="260995"/>
    <lineage>
        <taxon>Eukaryota</taxon>
        <taxon>Metazoa</taxon>
        <taxon>Chordata</taxon>
        <taxon>Craniata</taxon>
        <taxon>Vertebrata</taxon>
        <taxon>Euteleostomi</taxon>
        <taxon>Amphibia</taxon>
        <taxon>Gymnophiona</taxon>
        <taxon>Geotrypetes</taxon>
    </lineage>
</organism>
<dbReference type="SMART" id="SM00175">
    <property type="entry name" value="RAB"/>
    <property type="match status" value="1"/>
</dbReference>
<accession>A0A6P8RJT5</accession>
<dbReference type="InterPro" id="IPR006689">
    <property type="entry name" value="Small_GTPase_ARF/SAR"/>
</dbReference>
<sequence length="259" mass="28694">MSTPSYPSSRSLPPLCTGARRCDQQSSRCRVSYPAPDDVTSRLRQSAEKGPKIGVTSTGLRAPSSEKKWETQRTGLKDFTMGALASKPLQKQARVVMMGLDFAGKSTLLYKLKRNQAVQTLPTVGFNVESVELEKSVPLTIWDVGGQDKLRTNWNDYLEDTDALIFVVDSTDRARLKVAGSELRRLLDHAALDEVPFLILANKQDAPDAMGVQELGQHLGLNRYSDRSWEMRGCSALTGEGLLEALHTIGRLLKKHRKP</sequence>
<dbReference type="SUPFAM" id="SSF52540">
    <property type="entry name" value="P-loop containing nucleoside triphosphate hydrolases"/>
    <property type="match status" value="1"/>
</dbReference>
<dbReference type="PANTHER" id="PTHR11711">
    <property type="entry name" value="ADP RIBOSYLATION FACTOR-RELATED"/>
    <property type="match status" value="1"/>
</dbReference>
<dbReference type="FunFam" id="3.40.50.300:FF:000898">
    <property type="entry name" value="ADP-ribosylation factor-like protein 11"/>
    <property type="match status" value="1"/>
</dbReference>
<gene>
    <name evidence="12" type="primary">ARL11</name>
</gene>
<keyword evidence="8" id="KW-0479">Metal-binding</keyword>
<evidence type="ECO:0000256" key="1">
    <source>
        <dbReference type="ARBA" id="ARBA00022707"/>
    </source>
</evidence>
<dbReference type="PROSITE" id="PS51417">
    <property type="entry name" value="ARF"/>
    <property type="match status" value="1"/>
</dbReference>
<dbReference type="NCBIfam" id="TIGR00231">
    <property type="entry name" value="small_GTP"/>
    <property type="match status" value="1"/>
</dbReference>
<evidence type="ECO:0000313" key="11">
    <source>
        <dbReference type="Proteomes" id="UP000515159"/>
    </source>
</evidence>
<evidence type="ECO:0000256" key="9">
    <source>
        <dbReference type="RuleBase" id="RU003925"/>
    </source>
</evidence>
<feature type="region of interest" description="Disordered" evidence="10">
    <location>
        <begin position="1"/>
        <end position="20"/>
    </location>
</feature>
<evidence type="ECO:0000256" key="4">
    <source>
        <dbReference type="ARBA" id="ARBA00023288"/>
    </source>
</evidence>
<evidence type="ECO:0000256" key="7">
    <source>
        <dbReference type="PIRSR" id="PIRSR606689-1"/>
    </source>
</evidence>
<dbReference type="RefSeq" id="XP_033804096.1">
    <property type="nucleotide sequence ID" value="XM_033948205.1"/>
</dbReference>
<dbReference type="Gene3D" id="3.40.50.300">
    <property type="entry name" value="P-loop containing nucleotide triphosphate hydrolases"/>
    <property type="match status" value="1"/>
</dbReference>
<evidence type="ECO:0000256" key="10">
    <source>
        <dbReference type="SAM" id="MobiDB-lite"/>
    </source>
</evidence>
<keyword evidence="11" id="KW-1185">Reference proteome</keyword>
<feature type="binding site" evidence="7">
    <location>
        <begin position="99"/>
        <end position="106"/>
    </location>
    <ligand>
        <name>GTP</name>
        <dbReference type="ChEBI" id="CHEBI:37565"/>
    </ligand>
</feature>